<dbReference type="InterPro" id="IPR019013">
    <property type="entry name" value="Vma21"/>
</dbReference>
<keyword evidence="2 6" id="KW-0256">Endoplasmic reticulum</keyword>
<keyword evidence="4 6" id="KW-0472">Membrane</keyword>
<dbReference type="RefSeq" id="XP_020071080.1">
    <property type="nucleotide sequence ID" value="XM_020214895.1"/>
</dbReference>
<evidence type="ECO:0000256" key="4">
    <source>
        <dbReference type="ARBA" id="ARBA00023136"/>
    </source>
</evidence>
<dbReference type="GeneID" id="30989291"/>
<evidence type="ECO:0000256" key="1">
    <source>
        <dbReference type="ARBA" id="ARBA00022692"/>
    </source>
</evidence>
<dbReference type="STRING" id="983966.A0A1E4S3G7"/>
<dbReference type="EMBL" id="KV453929">
    <property type="protein sequence ID" value="ODV74041.1"/>
    <property type="molecule type" value="Genomic_DNA"/>
</dbReference>
<evidence type="ECO:0000256" key="6">
    <source>
        <dbReference type="HAMAP-Rule" id="MF_03058"/>
    </source>
</evidence>
<comment type="function">
    <text evidence="6">Required for the assembly of the V0 complex of the vacuolar ATPase (V-ATPase) in the endoplasmic reticulum.</text>
</comment>
<dbReference type="GO" id="GO:0012507">
    <property type="term" value="C:ER to Golgi transport vesicle membrane"/>
    <property type="evidence" value="ECO:0007669"/>
    <property type="project" value="UniProtKB-SubCell"/>
</dbReference>
<evidence type="ECO:0000256" key="5">
    <source>
        <dbReference type="ARBA" id="ARBA00023329"/>
    </source>
</evidence>
<protein>
    <submittedName>
        <fullName evidence="7">Uncharacterized protein</fullName>
    </submittedName>
</protein>
<comment type="similarity">
    <text evidence="6">Belongs to the VMA21 family.</text>
</comment>
<organism evidence="7 8">
    <name type="scientific">Cyberlindnera jadinii (strain ATCC 18201 / CBS 1600 / BCRC 20928 / JCM 3617 / NBRC 0987 / NRRL Y-1542)</name>
    <name type="common">Torula yeast</name>
    <name type="synonym">Candida utilis</name>
    <dbReference type="NCBI Taxonomy" id="983966"/>
    <lineage>
        <taxon>Eukaryota</taxon>
        <taxon>Fungi</taxon>
        <taxon>Dikarya</taxon>
        <taxon>Ascomycota</taxon>
        <taxon>Saccharomycotina</taxon>
        <taxon>Saccharomycetes</taxon>
        <taxon>Phaffomycetales</taxon>
        <taxon>Phaffomycetaceae</taxon>
        <taxon>Cyberlindnera</taxon>
    </lineage>
</organism>
<keyword evidence="1 6" id="KW-0812">Transmembrane</keyword>
<evidence type="ECO:0000313" key="7">
    <source>
        <dbReference type="EMBL" id="ODV74041.1"/>
    </source>
</evidence>
<dbReference type="Pfam" id="PF09446">
    <property type="entry name" value="VMA21"/>
    <property type="match status" value="1"/>
</dbReference>
<evidence type="ECO:0000313" key="8">
    <source>
        <dbReference type="Proteomes" id="UP000094389"/>
    </source>
</evidence>
<feature type="transmembrane region" description="Helical" evidence="6">
    <location>
        <begin position="41"/>
        <end position="63"/>
    </location>
</feature>
<proteinExistence type="inferred from homology"/>
<sequence>MVVDIPFSVVRKLLFFTVAMVFFPLITFFTTQYLFDHNALLSGGLAALAANLVLVGYLIAAFSEDVPLEPTKKEDEVKLD</sequence>
<dbReference type="GO" id="GO:0070072">
    <property type="term" value="P:vacuolar proton-transporting V-type ATPase complex assembly"/>
    <property type="evidence" value="ECO:0007669"/>
    <property type="project" value="UniProtKB-UniRule"/>
</dbReference>
<keyword evidence="8" id="KW-1185">Reference proteome</keyword>
<dbReference type="GO" id="GO:0005789">
    <property type="term" value="C:endoplasmic reticulum membrane"/>
    <property type="evidence" value="ECO:0007669"/>
    <property type="project" value="UniProtKB-SubCell"/>
</dbReference>
<feature type="transmembrane region" description="Helical" evidence="6">
    <location>
        <begin position="12"/>
        <end position="35"/>
    </location>
</feature>
<comment type="subcellular location">
    <subcellularLocation>
        <location evidence="6">Endoplasmic reticulum membrane</location>
        <topology evidence="6">Multi-pass membrane protein</topology>
    </subcellularLocation>
    <subcellularLocation>
        <location evidence="6">Endoplasmic reticulum-Golgi intermediate compartment membrane</location>
        <topology evidence="6">Multi-pass membrane protein</topology>
    </subcellularLocation>
    <subcellularLocation>
        <location evidence="6">Cytoplasmic vesicle</location>
        <location evidence="6">COPII-coated vesicle membrane</location>
        <topology evidence="6">Multi-pass membrane protein</topology>
    </subcellularLocation>
</comment>
<keyword evidence="5 6" id="KW-0968">Cytoplasmic vesicle</keyword>
<dbReference type="GO" id="GO:0033116">
    <property type="term" value="C:endoplasmic reticulum-Golgi intermediate compartment membrane"/>
    <property type="evidence" value="ECO:0007669"/>
    <property type="project" value="UniProtKB-SubCell"/>
</dbReference>
<evidence type="ECO:0000256" key="3">
    <source>
        <dbReference type="ARBA" id="ARBA00022989"/>
    </source>
</evidence>
<keyword evidence="3 6" id="KW-1133">Transmembrane helix</keyword>
<dbReference type="OMA" id="VMAFMED"/>
<accession>A0A1E4S3G7</accession>
<dbReference type="Proteomes" id="UP000094389">
    <property type="component" value="Unassembled WGS sequence"/>
</dbReference>
<dbReference type="HAMAP" id="MF_03058">
    <property type="entry name" value="VMA21"/>
    <property type="match status" value="1"/>
</dbReference>
<name>A0A1E4S3G7_CYBJN</name>
<dbReference type="AlphaFoldDB" id="A0A1E4S3G7"/>
<evidence type="ECO:0000256" key="2">
    <source>
        <dbReference type="ARBA" id="ARBA00022824"/>
    </source>
</evidence>
<dbReference type="OrthoDB" id="160405at2759"/>
<reference evidence="7 8" key="1">
    <citation type="journal article" date="2016" name="Proc. Natl. Acad. Sci. U.S.A.">
        <title>Comparative genomics of biotechnologically important yeasts.</title>
        <authorList>
            <person name="Riley R."/>
            <person name="Haridas S."/>
            <person name="Wolfe K.H."/>
            <person name="Lopes M.R."/>
            <person name="Hittinger C.T."/>
            <person name="Goeker M."/>
            <person name="Salamov A.A."/>
            <person name="Wisecaver J.H."/>
            <person name="Long T.M."/>
            <person name="Calvey C.H."/>
            <person name="Aerts A.L."/>
            <person name="Barry K.W."/>
            <person name="Choi C."/>
            <person name="Clum A."/>
            <person name="Coughlan A.Y."/>
            <person name="Deshpande S."/>
            <person name="Douglass A.P."/>
            <person name="Hanson S.J."/>
            <person name="Klenk H.-P."/>
            <person name="LaButti K.M."/>
            <person name="Lapidus A."/>
            <person name="Lindquist E.A."/>
            <person name="Lipzen A.M."/>
            <person name="Meier-Kolthoff J.P."/>
            <person name="Ohm R.A."/>
            <person name="Otillar R.P."/>
            <person name="Pangilinan J.L."/>
            <person name="Peng Y."/>
            <person name="Rokas A."/>
            <person name="Rosa C.A."/>
            <person name="Scheuner C."/>
            <person name="Sibirny A.A."/>
            <person name="Slot J.C."/>
            <person name="Stielow J.B."/>
            <person name="Sun H."/>
            <person name="Kurtzman C.P."/>
            <person name="Blackwell M."/>
            <person name="Grigoriev I.V."/>
            <person name="Jeffries T.W."/>
        </authorList>
    </citation>
    <scope>NUCLEOTIDE SEQUENCE [LARGE SCALE GENOMIC DNA]</scope>
    <source>
        <strain evidence="8">ATCC 18201 / CBS 1600 / BCRC 20928 / JCM 3617 / NBRC 0987 / NRRL Y-1542</strain>
    </source>
</reference>
<gene>
    <name evidence="7" type="ORF">CYBJADRAFT_167420</name>
</gene>
<feature type="short sequence motif" description="Prevents secretion from ER" evidence="6">
    <location>
        <begin position="72"/>
        <end position="75"/>
    </location>
</feature>